<evidence type="ECO:0000313" key="1">
    <source>
        <dbReference type="EMBL" id="OGF67978.1"/>
    </source>
</evidence>
<dbReference type="STRING" id="1817863.A2Y62_22055"/>
<dbReference type="PROSITE" id="PS51257">
    <property type="entry name" value="PROKAR_LIPOPROTEIN"/>
    <property type="match status" value="1"/>
</dbReference>
<gene>
    <name evidence="1" type="ORF">A2Y62_22055</name>
</gene>
<proteinExistence type="predicted"/>
<evidence type="ECO:0000313" key="2">
    <source>
        <dbReference type="Proteomes" id="UP000178943"/>
    </source>
</evidence>
<dbReference type="AlphaFoldDB" id="A0A1F5VX51"/>
<dbReference type="EMBL" id="MFGW01000036">
    <property type="protein sequence ID" value="OGF67978.1"/>
    <property type="molecule type" value="Genomic_DNA"/>
</dbReference>
<comment type="caution">
    <text evidence="1">The sequence shown here is derived from an EMBL/GenBank/DDBJ whole genome shotgun (WGS) entry which is preliminary data.</text>
</comment>
<organism evidence="1 2">
    <name type="scientific">Candidatus Fischerbacteria bacterium RBG_13_37_8</name>
    <dbReference type="NCBI Taxonomy" id="1817863"/>
    <lineage>
        <taxon>Bacteria</taxon>
        <taxon>Candidatus Fischeribacteriota</taxon>
    </lineage>
</organism>
<sequence length="381" mass="42773">MVRTVACFFIIITACMLIYPAVLWAESEETGVEAFRAPLIILPRYEGDTTKGIFVINLSTGAMYLIDNAQDSPSRLQLKKMKHNIFDALGRESVKPAKIGEVVVREIREEKGDVKTLVAIDTLTGAMAFITDLSNDPDKGKIQQLSEKPAREYSSTGGNFILPMHYSKTGETNGGYLCHLTRGKCLYFNELHKMHKKYAPVSVDKVCVIPDNVSMCEIHTGLKGARFQLLIDSVTSEMYWIEVSLDDAEKLYCREENIKLRKVFPEQAEVATISRYAVIPIIIDNDSTWEALIVDGGTGNLAFFNVHDYKKWDLKKTGKNIYQYLPKEVNVSRSFIGIPRISKGFTKGGWVFDSATGSILYIDKIDDGDDLKIQSVVIKEK</sequence>
<protein>
    <submittedName>
        <fullName evidence="1">Uncharacterized protein</fullName>
    </submittedName>
</protein>
<reference evidence="1 2" key="1">
    <citation type="journal article" date="2016" name="Nat. Commun.">
        <title>Thousands of microbial genomes shed light on interconnected biogeochemical processes in an aquifer system.</title>
        <authorList>
            <person name="Anantharaman K."/>
            <person name="Brown C.T."/>
            <person name="Hug L.A."/>
            <person name="Sharon I."/>
            <person name="Castelle C.J."/>
            <person name="Probst A.J."/>
            <person name="Thomas B.C."/>
            <person name="Singh A."/>
            <person name="Wilkins M.J."/>
            <person name="Karaoz U."/>
            <person name="Brodie E.L."/>
            <person name="Williams K.H."/>
            <person name="Hubbard S.S."/>
            <person name="Banfield J.F."/>
        </authorList>
    </citation>
    <scope>NUCLEOTIDE SEQUENCE [LARGE SCALE GENOMIC DNA]</scope>
</reference>
<dbReference type="Proteomes" id="UP000178943">
    <property type="component" value="Unassembled WGS sequence"/>
</dbReference>
<name>A0A1F5VX51_9BACT</name>
<accession>A0A1F5VX51</accession>